<protein>
    <recommendedName>
        <fullName evidence="6">THAP-type domain-containing protein</fullName>
    </recommendedName>
</protein>
<comment type="caution">
    <text evidence="7">The sequence shown here is derived from an EMBL/GenBank/DDBJ whole genome shotgun (WGS) entry which is preliminary data.</text>
</comment>
<evidence type="ECO:0000313" key="7">
    <source>
        <dbReference type="EMBL" id="GFO31945.1"/>
    </source>
</evidence>
<evidence type="ECO:0000313" key="8">
    <source>
        <dbReference type="Proteomes" id="UP000735302"/>
    </source>
</evidence>
<reference evidence="7 8" key="1">
    <citation type="journal article" date="2021" name="Elife">
        <title>Chloroplast acquisition without the gene transfer in kleptoplastic sea slugs, Plakobranchus ocellatus.</title>
        <authorList>
            <person name="Maeda T."/>
            <person name="Takahashi S."/>
            <person name="Yoshida T."/>
            <person name="Shimamura S."/>
            <person name="Takaki Y."/>
            <person name="Nagai Y."/>
            <person name="Toyoda A."/>
            <person name="Suzuki Y."/>
            <person name="Arimoto A."/>
            <person name="Ishii H."/>
            <person name="Satoh N."/>
            <person name="Nishiyama T."/>
            <person name="Hasebe M."/>
            <person name="Maruyama T."/>
            <person name="Minagawa J."/>
            <person name="Obokata J."/>
            <person name="Shigenobu S."/>
        </authorList>
    </citation>
    <scope>NUCLEOTIDE SEQUENCE [LARGE SCALE GENOMIC DNA]</scope>
</reference>
<dbReference type="SMART" id="SM00980">
    <property type="entry name" value="THAP"/>
    <property type="match status" value="1"/>
</dbReference>
<dbReference type="GO" id="GO:0043565">
    <property type="term" value="F:sequence-specific DNA binding"/>
    <property type="evidence" value="ECO:0007669"/>
    <property type="project" value="InterPro"/>
</dbReference>
<evidence type="ECO:0000256" key="2">
    <source>
        <dbReference type="ARBA" id="ARBA00022771"/>
    </source>
</evidence>
<name>A0AAV4CGH8_9GAST</name>
<keyword evidence="4 5" id="KW-0238">DNA-binding</keyword>
<keyword evidence="3" id="KW-0862">Zinc</keyword>
<evidence type="ECO:0000256" key="3">
    <source>
        <dbReference type="ARBA" id="ARBA00022833"/>
    </source>
</evidence>
<dbReference type="InterPro" id="IPR026516">
    <property type="entry name" value="THAP1/10"/>
</dbReference>
<proteinExistence type="predicted"/>
<dbReference type="PANTHER" id="PTHR46600:SF11">
    <property type="entry name" value="THAP DOMAIN-CONTAINING PROTEIN 10"/>
    <property type="match status" value="1"/>
</dbReference>
<keyword evidence="8" id="KW-1185">Reference proteome</keyword>
<dbReference type="SMART" id="SM00692">
    <property type="entry name" value="DM3"/>
    <property type="match status" value="1"/>
</dbReference>
<evidence type="ECO:0000256" key="5">
    <source>
        <dbReference type="PROSITE-ProRule" id="PRU00309"/>
    </source>
</evidence>
<evidence type="ECO:0000259" key="6">
    <source>
        <dbReference type="PROSITE" id="PS50950"/>
    </source>
</evidence>
<keyword evidence="2 5" id="KW-0863">Zinc-finger</keyword>
<accession>A0AAV4CGH8</accession>
<feature type="domain" description="THAP-type" evidence="6">
    <location>
        <begin position="1"/>
        <end position="99"/>
    </location>
</feature>
<dbReference type="InterPro" id="IPR006612">
    <property type="entry name" value="THAP_Znf"/>
</dbReference>
<dbReference type="AlphaFoldDB" id="A0AAV4CGH8"/>
<sequence>MVHCAWIGCPNNSSLSKERFGKKAFFRFPSDPALRKIWEKNTMRDFTGLDVKTQRLCQDHFDSEMFKPSTNPDFLARIGFTPRDRAPIYLREGAVPRKFDPTVWRRQFRHPKLPIVKLPLHCKGESTSSTRSSARNEAPRLRPMKRLQKEVLYFFLCHPC</sequence>
<evidence type="ECO:0000256" key="1">
    <source>
        <dbReference type="ARBA" id="ARBA00022723"/>
    </source>
</evidence>
<dbReference type="Pfam" id="PF05485">
    <property type="entry name" value="THAP"/>
    <property type="match status" value="1"/>
</dbReference>
<dbReference type="PANTHER" id="PTHR46600">
    <property type="entry name" value="THAP DOMAIN-CONTAINING"/>
    <property type="match status" value="1"/>
</dbReference>
<gene>
    <name evidence="7" type="ORF">PoB_005845000</name>
</gene>
<dbReference type="Proteomes" id="UP000735302">
    <property type="component" value="Unassembled WGS sequence"/>
</dbReference>
<evidence type="ECO:0000256" key="4">
    <source>
        <dbReference type="ARBA" id="ARBA00023125"/>
    </source>
</evidence>
<dbReference type="EMBL" id="BLXT01006498">
    <property type="protein sequence ID" value="GFO31945.1"/>
    <property type="molecule type" value="Genomic_DNA"/>
</dbReference>
<organism evidence="7 8">
    <name type="scientific">Plakobranchus ocellatus</name>
    <dbReference type="NCBI Taxonomy" id="259542"/>
    <lineage>
        <taxon>Eukaryota</taxon>
        <taxon>Metazoa</taxon>
        <taxon>Spiralia</taxon>
        <taxon>Lophotrochozoa</taxon>
        <taxon>Mollusca</taxon>
        <taxon>Gastropoda</taxon>
        <taxon>Heterobranchia</taxon>
        <taxon>Euthyneura</taxon>
        <taxon>Panpulmonata</taxon>
        <taxon>Sacoglossa</taxon>
        <taxon>Placobranchoidea</taxon>
        <taxon>Plakobranchidae</taxon>
        <taxon>Plakobranchus</taxon>
    </lineage>
</organism>
<keyword evidence="1" id="KW-0479">Metal-binding</keyword>
<dbReference type="PROSITE" id="PS50950">
    <property type="entry name" value="ZF_THAP"/>
    <property type="match status" value="1"/>
</dbReference>
<dbReference type="SUPFAM" id="SSF57716">
    <property type="entry name" value="Glucocorticoid receptor-like (DNA-binding domain)"/>
    <property type="match status" value="1"/>
</dbReference>
<dbReference type="GO" id="GO:0008270">
    <property type="term" value="F:zinc ion binding"/>
    <property type="evidence" value="ECO:0007669"/>
    <property type="project" value="UniProtKB-KW"/>
</dbReference>